<comment type="caution">
    <text evidence="1">The sequence shown here is derived from an EMBL/GenBank/DDBJ whole genome shotgun (WGS) entry which is preliminary data.</text>
</comment>
<keyword evidence="2" id="KW-1185">Reference proteome</keyword>
<dbReference type="Proteomes" id="UP000314294">
    <property type="component" value="Unassembled WGS sequence"/>
</dbReference>
<evidence type="ECO:0000313" key="2">
    <source>
        <dbReference type="Proteomes" id="UP000314294"/>
    </source>
</evidence>
<proteinExistence type="predicted"/>
<evidence type="ECO:0000313" key="1">
    <source>
        <dbReference type="EMBL" id="TNN50311.1"/>
    </source>
</evidence>
<reference evidence="1 2" key="1">
    <citation type="submission" date="2019-03" db="EMBL/GenBank/DDBJ databases">
        <title>First draft genome of Liparis tanakae, snailfish: a comprehensive survey of snailfish specific genes.</title>
        <authorList>
            <person name="Kim W."/>
            <person name="Song I."/>
            <person name="Jeong J.-H."/>
            <person name="Kim D."/>
            <person name="Kim S."/>
            <person name="Ryu S."/>
            <person name="Song J.Y."/>
            <person name="Lee S.K."/>
        </authorList>
    </citation>
    <scope>NUCLEOTIDE SEQUENCE [LARGE SCALE GENOMIC DNA]</scope>
    <source>
        <tissue evidence="1">Muscle</tissue>
    </source>
</reference>
<dbReference type="EMBL" id="SRLO01000622">
    <property type="protein sequence ID" value="TNN50311.1"/>
    <property type="molecule type" value="Genomic_DNA"/>
</dbReference>
<dbReference type="AlphaFoldDB" id="A0A4Z2GAR5"/>
<gene>
    <name evidence="1" type="ORF">EYF80_039477</name>
</gene>
<protein>
    <submittedName>
        <fullName evidence="1">Uncharacterized protein</fullName>
    </submittedName>
</protein>
<organism evidence="1 2">
    <name type="scientific">Liparis tanakae</name>
    <name type="common">Tanaka's snailfish</name>
    <dbReference type="NCBI Taxonomy" id="230148"/>
    <lineage>
        <taxon>Eukaryota</taxon>
        <taxon>Metazoa</taxon>
        <taxon>Chordata</taxon>
        <taxon>Craniata</taxon>
        <taxon>Vertebrata</taxon>
        <taxon>Euteleostomi</taxon>
        <taxon>Actinopterygii</taxon>
        <taxon>Neopterygii</taxon>
        <taxon>Teleostei</taxon>
        <taxon>Neoteleostei</taxon>
        <taxon>Acanthomorphata</taxon>
        <taxon>Eupercaria</taxon>
        <taxon>Perciformes</taxon>
        <taxon>Cottioidei</taxon>
        <taxon>Cottales</taxon>
        <taxon>Liparidae</taxon>
        <taxon>Liparis</taxon>
    </lineage>
</organism>
<sequence length="98" mass="10721">MTLVMTAVLKHAAASSKLDLGGKTNNQKFHVVATGADRASGLYRYVVFFCISREECKPAEEVLLTRRCSPRAGGTPPRVYSHVVLLTHRGEDDSSSTR</sequence>
<accession>A0A4Z2GAR5</accession>
<name>A0A4Z2GAR5_9TELE</name>